<feature type="compositionally biased region" description="Basic and acidic residues" evidence="1">
    <location>
        <begin position="13"/>
        <end position="35"/>
    </location>
</feature>
<name>A0A3N2C6D4_9MICO</name>
<dbReference type="Proteomes" id="UP000266915">
    <property type="component" value="Unassembled WGS sequence"/>
</dbReference>
<protein>
    <submittedName>
        <fullName evidence="2">Uncharacterized protein</fullName>
    </submittedName>
</protein>
<gene>
    <name evidence="2" type="ORF">EDD42_3163</name>
</gene>
<dbReference type="EMBL" id="RKHL01000001">
    <property type="protein sequence ID" value="ROR83061.1"/>
    <property type="molecule type" value="Genomic_DNA"/>
</dbReference>
<evidence type="ECO:0000313" key="3">
    <source>
        <dbReference type="Proteomes" id="UP000266915"/>
    </source>
</evidence>
<evidence type="ECO:0000256" key="1">
    <source>
        <dbReference type="SAM" id="MobiDB-lite"/>
    </source>
</evidence>
<comment type="caution">
    <text evidence="2">The sequence shown here is derived from an EMBL/GenBank/DDBJ whole genome shotgun (WGS) entry which is preliminary data.</text>
</comment>
<dbReference type="AlphaFoldDB" id="A0A3N2C6D4"/>
<proteinExistence type="predicted"/>
<sequence>MRIVDASRTEAAARSRAIYEEQQQARREADRRLWEEPLEGPSEPRQMDRAIIYWGGALGLGKRA</sequence>
<evidence type="ECO:0000313" key="2">
    <source>
        <dbReference type="EMBL" id="ROR83061.1"/>
    </source>
</evidence>
<keyword evidence="3" id="KW-1185">Reference proteome</keyword>
<reference evidence="2 3" key="1">
    <citation type="submission" date="2018-11" db="EMBL/GenBank/DDBJ databases">
        <title>Sequencing the genomes of 1000 actinobacteria strains.</title>
        <authorList>
            <person name="Klenk H.-P."/>
        </authorList>
    </citation>
    <scope>NUCLEOTIDE SEQUENCE [LARGE SCALE GENOMIC DNA]</scope>
    <source>
        <strain evidence="2 3">DSM 14012</strain>
    </source>
</reference>
<feature type="region of interest" description="Disordered" evidence="1">
    <location>
        <begin position="13"/>
        <end position="43"/>
    </location>
</feature>
<organism evidence="2 3">
    <name type="scientific">Plantibacter flavus</name>
    <dbReference type="NCBI Taxonomy" id="150123"/>
    <lineage>
        <taxon>Bacteria</taxon>
        <taxon>Bacillati</taxon>
        <taxon>Actinomycetota</taxon>
        <taxon>Actinomycetes</taxon>
        <taxon>Micrococcales</taxon>
        <taxon>Microbacteriaceae</taxon>
        <taxon>Plantibacter</taxon>
    </lineage>
</organism>
<accession>A0A3N2C6D4</accession>
<dbReference type="RefSeq" id="WP_085513819.1">
    <property type="nucleotide sequence ID" value="NZ_FXAP01000006.1"/>
</dbReference>